<reference evidence="1 2" key="1">
    <citation type="submission" date="2017-12" db="EMBL/GenBank/DDBJ databases">
        <title>Comparative genomics of Botrytis spp.</title>
        <authorList>
            <person name="Valero-Jimenez C.A."/>
            <person name="Tapia P."/>
            <person name="Veloso J."/>
            <person name="Silva-Moreno E."/>
            <person name="Staats M."/>
            <person name="Valdes J.H."/>
            <person name="Van Kan J.A.L."/>
        </authorList>
    </citation>
    <scope>NUCLEOTIDE SEQUENCE [LARGE SCALE GENOMIC DNA]</scope>
    <source>
        <strain evidence="1 2">MUCL435</strain>
    </source>
</reference>
<dbReference type="Proteomes" id="UP000308671">
    <property type="component" value="Unassembled WGS sequence"/>
</dbReference>
<protein>
    <submittedName>
        <fullName evidence="1">Uncharacterized protein</fullName>
    </submittedName>
</protein>
<sequence length="59" mass="7072">MSLTIALHVFQYRRGTERLLSTDRQFYTAQSIIYRALRTAFEITCQEKFIDLTDQLHNF</sequence>
<gene>
    <name evidence="1" type="ORF">BGAL_0490g00030</name>
</gene>
<keyword evidence="2" id="KW-1185">Reference proteome</keyword>
<accession>A0A4S8QL09</accession>
<organism evidence="1 2">
    <name type="scientific">Botrytis galanthina</name>
    <dbReference type="NCBI Taxonomy" id="278940"/>
    <lineage>
        <taxon>Eukaryota</taxon>
        <taxon>Fungi</taxon>
        <taxon>Dikarya</taxon>
        <taxon>Ascomycota</taxon>
        <taxon>Pezizomycotina</taxon>
        <taxon>Leotiomycetes</taxon>
        <taxon>Helotiales</taxon>
        <taxon>Sclerotiniaceae</taxon>
        <taxon>Botrytis</taxon>
    </lineage>
</organism>
<evidence type="ECO:0000313" key="2">
    <source>
        <dbReference type="Proteomes" id="UP000308671"/>
    </source>
</evidence>
<dbReference type="OrthoDB" id="10438565at2759"/>
<dbReference type="EMBL" id="PQXL01000489">
    <property type="protein sequence ID" value="THV45428.1"/>
    <property type="molecule type" value="Genomic_DNA"/>
</dbReference>
<dbReference type="AlphaFoldDB" id="A0A4S8QL09"/>
<proteinExistence type="predicted"/>
<name>A0A4S8QL09_9HELO</name>
<comment type="caution">
    <text evidence="1">The sequence shown here is derived from an EMBL/GenBank/DDBJ whole genome shotgun (WGS) entry which is preliminary data.</text>
</comment>
<evidence type="ECO:0000313" key="1">
    <source>
        <dbReference type="EMBL" id="THV45428.1"/>
    </source>
</evidence>